<keyword evidence="3 5" id="KW-1133">Transmembrane helix</keyword>
<gene>
    <name evidence="5" type="primary">tatC</name>
    <name evidence="6" type="ORF">FHS83_000291</name>
</gene>
<reference evidence="6 7" key="1">
    <citation type="submission" date="2020-03" db="EMBL/GenBank/DDBJ databases">
        <title>Genomic Encyclopedia of Type Strains, Phase IV (KMG-IV): sequencing the most valuable type-strain genomes for metagenomic binning, comparative biology and taxonomic classification.</title>
        <authorList>
            <person name="Goeker M."/>
        </authorList>
    </citation>
    <scope>NUCLEOTIDE SEQUENCE [LARGE SCALE GENOMIC DNA]</scope>
    <source>
        <strain evidence="6 7">DSM 19867</strain>
    </source>
</reference>
<dbReference type="NCBIfam" id="TIGR00945">
    <property type="entry name" value="tatC"/>
    <property type="match status" value="1"/>
</dbReference>
<feature type="transmembrane region" description="Helical" evidence="5">
    <location>
        <begin position="30"/>
        <end position="48"/>
    </location>
</feature>
<feature type="transmembrane region" description="Helical" evidence="5">
    <location>
        <begin position="119"/>
        <end position="141"/>
    </location>
</feature>
<dbReference type="PROSITE" id="PS01218">
    <property type="entry name" value="TATC"/>
    <property type="match status" value="1"/>
</dbReference>
<feature type="transmembrane region" description="Helical" evidence="5">
    <location>
        <begin position="86"/>
        <end position="107"/>
    </location>
</feature>
<dbReference type="Pfam" id="PF00902">
    <property type="entry name" value="TatC"/>
    <property type="match status" value="1"/>
</dbReference>
<name>A0A846MUD9_9PROT</name>
<comment type="similarity">
    <text evidence="5">Belongs to the TatC family.</text>
</comment>
<keyword evidence="7" id="KW-1185">Reference proteome</keyword>
<dbReference type="GO" id="GO:0043953">
    <property type="term" value="P:protein transport by the Tat complex"/>
    <property type="evidence" value="ECO:0007669"/>
    <property type="project" value="UniProtKB-UniRule"/>
</dbReference>
<dbReference type="GO" id="GO:0009977">
    <property type="term" value="F:proton motive force dependent protein transmembrane transporter activity"/>
    <property type="evidence" value="ECO:0007669"/>
    <property type="project" value="TreeGrafter"/>
</dbReference>
<feature type="transmembrane region" description="Helical" evidence="5">
    <location>
        <begin position="209"/>
        <end position="225"/>
    </location>
</feature>
<keyword evidence="5" id="KW-0813">Transport</keyword>
<keyword evidence="5" id="KW-0653">Protein transport</keyword>
<dbReference type="EMBL" id="JAASRM010000001">
    <property type="protein sequence ID" value="NIK86973.1"/>
    <property type="molecule type" value="Genomic_DNA"/>
</dbReference>
<feature type="transmembrane region" description="Helical" evidence="5">
    <location>
        <begin position="231"/>
        <end position="251"/>
    </location>
</feature>
<evidence type="ECO:0000256" key="2">
    <source>
        <dbReference type="ARBA" id="ARBA00022692"/>
    </source>
</evidence>
<keyword evidence="5" id="KW-1003">Cell membrane</keyword>
<dbReference type="AlphaFoldDB" id="A0A846MUD9"/>
<keyword evidence="5" id="KW-0811">Translocation</keyword>
<keyword evidence="2 5" id="KW-0812">Transmembrane</keyword>
<protein>
    <recommendedName>
        <fullName evidence="5">Sec-independent protein translocase protein TatC</fullName>
    </recommendedName>
</protein>
<dbReference type="PRINTS" id="PR01840">
    <property type="entry name" value="TATCFAMILY"/>
</dbReference>
<dbReference type="RefSeq" id="WP_167080141.1">
    <property type="nucleotide sequence ID" value="NZ_BAAADC010000001.1"/>
</dbReference>
<proteinExistence type="inferred from homology"/>
<dbReference type="Proteomes" id="UP000570514">
    <property type="component" value="Unassembled WGS sequence"/>
</dbReference>
<evidence type="ECO:0000313" key="6">
    <source>
        <dbReference type="EMBL" id="NIK86973.1"/>
    </source>
</evidence>
<dbReference type="InterPro" id="IPR019820">
    <property type="entry name" value="Sec-indep_translocase_CS"/>
</dbReference>
<evidence type="ECO:0000256" key="4">
    <source>
        <dbReference type="ARBA" id="ARBA00023136"/>
    </source>
</evidence>
<organism evidence="6 7">
    <name type="scientific">Rhizomicrobium palustre</name>
    <dbReference type="NCBI Taxonomy" id="189966"/>
    <lineage>
        <taxon>Bacteria</taxon>
        <taxon>Pseudomonadati</taxon>
        <taxon>Pseudomonadota</taxon>
        <taxon>Alphaproteobacteria</taxon>
        <taxon>Micropepsales</taxon>
        <taxon>Micropepsaceae</taxon>
        <taxon>Rhizomicrobium</taxon>
    </lineage>
</organism>
<dbReference type="HAMAP" id="MF_00902">
    <property type="entry name" value="TatC"/>
    <property type="match status" value="1"/>
</dbReference>
<comment type="subunit">
    <text evidence="5">The Tat system comprises two distinct complexes: a TatABC complex, containing multiple copies of TatA, TatB and TatC subunits, and a separate TatA complex, containing only TatA subunits. Substrates initially bind to the TatABC complex, which probably triggers association of the separate TatA complex to form the active translocon.</text>
</comment>
<comment type="caution">
    <text evidence="6">The sequence shown here is derived from an EMBL/GenBank/DDBJ whole genome shotgun (WGS) entry which is preliminary data.</text>
</comment>
<feature type="transmembrane region" description="Helical" evidence="5">
    <location>
        <begin position="175"/>
        <end position="197"/>
    </location>
</feature>
<comment type="subcellular location">
    <subcellularLocation>
        <location evidence="5">Cell membrane</location>
        <topology evidence="5">Multi-pass membrane protein</topology>
    </subcellularLocation>
    <subcellularLocation>
        <location evidence="1">Membrane</location>
        <topology evidence="1">Multi-pass membrane protein</topology>
    </subcellularLocation>
</comment>
<sequence>MTQISDKDEAEIEASKAPLLEHLIELRKRIVYSLLALLGGFVICFTFADPIYNFLTAPLAHAMAGQPGRHLIYTQVYEKFFTNAKVGLFAGLCLAFPVIAAQVWMFVAPGLYRHERKAFLPFLLASPALFIAGAAFVYYVMLPYALKFFLGFETKGGKDALPIEMMAKVSDYFDFVTSLIFAFGLTFQLPVALALLGRVGIVSSAMLRSSRRYAIVGITALAAIFTPPDIFSMISLIVPLVILYEVSIWIVRGIEKKRDQEYAEREAEE</sequence>
<evidence type="ECO:0000256" key="1">
    <source>
        <dbReference type="ARBA" id="ARBA00004141"/>
    </source>
</evidence>
<evidence type="ECO:0000256" key="5">
    <source>
        <dbReference type="HAMAP-Rule" id="MF_00902"/>
    </source>
</evidence>
<keyword evidence="4 5" id="KW-0472">Membrane</keyword>
<comment type="function">
    <text evidence="5">Part of the twin-arginine translocation (Tat) system that transports large folded proteins containing a characteristic twin-arginine motif in their signal peptide across membranes. Together with TatB, TatC is part of a receptor directly interacting with Tat signal peptides.</text>
</comment>
<accession>A0A846MUD9</accession>
<dbReference type="InterPro" id="IPR002033">
    <property type="entry name" value="TatC"/>
</dbReference>
<evidence type="ECO:0000313" key="7">
    <source>
        <dbReference type="Proteomes" id="UP000570514"/>
    </source>
</evidence>
<dbReference type="GO" id="GO:0033281">
    <property type="term" value="C:TAT protein transport complex"/>
    <property type="evidence" value="ECO:0007669"/>
    <property type="project" value="UniProtKB-UniRule"/>
</dbReference>
<dbReference type="PANTHER" id="PTHR30371:SF0">
    <property type="entry name" value="SEC-INDEPENDENT PROTEIN TRANSLOCASE PROTEIN TATC, CHLOROPLASTIC-RELATED"/>
    <property type="match status" value="1"/>
</dbReference>
<evidence type="ECO:0000256" key="3">
    <source>
        <dbReference type="ARBA" id="ARBA00022989"/>
    </source>
</evidence>
<dbReference type="GO" id="GO:0065002">
    <property type="term" value="P:intracellular protein transmembrane transport"/>
    <property type="evidence" value="ECO:0007669"/>
    <property type="project" value="TreeGrafter"/>
</dbReference>
<dbReference type="PANTHER" id="PTHR30371">
    <property type="entry name" value="SEC-INDEPENDENT PROTEIN TRANSLOCASE PROTEIN TATC"/>
    <property type="match status" value="1"/>
</dbReference>